<comment type="caution">
    <text evidence="2">The sequence shown here is derived from an EMBL/GenBank/DDBJ whole genome shotgun (WGS) entry which is preliminary data.</text>
</comment>
<evidence type="ECO:0008006" key="4">
    <source>
        <dbReference type="Google" id="ProtNLM"/>
    </source>
</evidence>
<evidence type="ECO:0000256" key="1">
    <source>
        <dbReference type="SAM" id="Coils"/>
    </source>
</evidence>
<reference evidence="2 3" key="1">
    <citation type="journal article" date="2019" name="Nat. Med.">
        <title>A library of human gut bacterial isolates paired with longitudinal multiomics data enables mechanistic microbiome research.</title>
        <authorList>
            <person name="Poyet M."/>
            <person name="Groussin M."/>
            <person name="Gibbons S.M."/>
            <person name="Avila-Pacheco J."/>
            <person name="Jiang X."/>
            <person name="Kearney S.M."/>
            <person name="Perrotta A.R."/>
            <person name="Berdy B."/>
            <person name="Zhao S."/>
            <person name="Lieberman T.D."/>
            <person name="Swanson P.K."/>
            <person name="Smith M."/>
            <person name="Roesemann S."/>
            <person name="Alexander J.E."/>
            <person name="Rich S.A."/>
            <person name="Livny J."/>
            <person name="Vlamakis H."/>
            <person name="Clish C."/>
            <person name="Bullock K."/>
            <person name="Deik A."/>
            <person name="Scott J."/>
            <person name="Pierce K.A."/>
            <person name="Xavier R.J."/>
            <person name="Alm E.J."/>
        </authorList>
    </citation>
    <scope>NUCLEOTIDE SEQUENCE [LARGE SCALE GENOMIC DNA]</scope>
    <source>
        <strain evidence="2 3">BIOML-A2</strain>
    </source>
</reference>
<proteinExistence type="predicted"/>
<evidence type="ECO:0000313" key="2">
    <source>
        <dbReference type="EMBL" id="KAA2363142.1"/>
    </source>
</evidence>
<dbReference type="Proteomes" id="UP000323567">
    <property type="component" value="Unassembled WGS sequence"/>
</dbReference>
<evidence type="ECO:0000313" key="3">
    <source>
        <dbReference type="Proteomes" id="UP000323567"/>
    </source>
</evidence>
<dbReference type="EMBL" id="VVXK01000062">
    <property type="protein sequence ID" value="KAA2363142.1"/>
    <property type="molecule type" value="Genomic_DNA"/>
</dbReference>
<sequence length="71" mass="8163">MMPRNKSITSIDNRIKKVQEDLFKTKARLDKLTAELRGLEREKKFRQADAILQALSKSGKSLDDVLTFLGR</sequence>
<feature type="coiled-coil region" evidence="1">
    <location>
        <begin position="15"/>
        <end position="49"/>
    </location>
</feature>
<protein>
    <recommendedName>
        <fullName evidence="4">Flagellar export protein FliJ</fullName>
    </recommendedName>
</protein>
<accession>A0A5B3FQR2</accession>
<keyword evidence="1" id="KW-0175">Coiled coil</keyword>
<dbReference type="AlphaFoldDB" id="A0A5B3FQR2"/>
<organism evidence="2 3">
    <name type="scientific">Alistipes shahii</name>
    <dbReference type="NCBI Taxonomy" id="328814"/>
    <lineage>
        <taxon>Bacteria</taxon>
        <taxon>Pseudomonadati</taxon>
        <taxon>Bacteroidota</taxon>
        <taxon>Bacteroidia</taxon>
        <taxon>Bacteroidales</taxon>
        <taxon>Rikenellaceae</taxon>
        <taxon>Alistipes</taxon>
    </lineage>
</organism>
<name>A0A5B3FQR2_9BACT</name>
<gene>
    <name evidence="2" type="ORF">F2Y13_16115</name>
</gene>